<dbReference type="InterPro" id="IPR007078">
    <property type="entry name" value="Haem_export_protD_CcmD"/>
</dbReference>
<evidence type="ECO:0000256" key="11">
    <source>
        <dbReference type="ARBA" id="ARBA00023136"/>
    </source>
</evidence>
<keyword evidence="14" id="KW-1185">Reference proteome</keyword>
<evidence type="ECO:0000313" key="14">
    <source>
        <dbReference type="Proteomes" id="UP000295678"/>
    </source>
</evidence>
<evidence type="ECO:0000256" key="6">
    <source>
        <dbReference type="ARBA" id="ARBA00022475"/>
    </source>
</evidence>
<gene>
    <name evidence="13" type="ORF">EDC22_103122</name>
</gene>
<dbReference type="EMBL" id="SMAK01000003">
    <property type="protein sequence ID" value="TCT11810.1"/>
    <property type="molecule type" value="Genomic_DNA"/>
</dbReference>
<evidence type="ECO:0000256" key="7">
    <source>
        <dbReference type="ARBA" id="ARBA00022519"/>
    </source>
</evidence>
<evidence type="ECO:0000256" key="10">
    <source>
        <dbReference type="ARBA" id="ARBA00022989"/>
    </source>
</evidence>
<sequence length="63" mass="6911">MDIAHFGFILASYLVTAAVLGALVAWVVVDGRRQRAALDDLERRGVRRRHAEVAAAIGREPAR</sequence>
<evidence type="ECO:0000256" key="4">
    <source>
        <dbReference type="ARBA" id="ARBA00016461"/>
    </source>
</evidence>
<comment type="function">
    <text evidence="1 12">Required for the export of heme to the periplasm for the biogenesis of c-type cytochromes.</text>
</comment>
<keyword evidence="9 12" id="KW-0201">Cytochrome c-type biogenesis</keyword>
<proteinExistence type="inferred from homology"/>
<evidence type="ECO:0000256" key="1">
    <source>
        <dbReference type="ARBA" id="ARBA00002442"/>
    </source>
</evidence>
<evidence type="ECO:0000256" key="9">
    <source>
        <dbReference type="ARBA" id="ARBA00022748"/>
    </source>
</evidence>
<evidence type="ECO:0000256" key="3">
    <source>
        <dbReference type="ARBA" id="ARBA00008741"/>
    </source>
</evidence>
<dbReference type="GO" id="GO:0015886">
    <property type="term" value="P:heme transport"/>
    <property type="evidence" value="ECO:0007669"/>
    <property type="project" value="InterPro"/>
</dbReference>
<evidence type="ECO:0000256" key="12">
    <source>
        <dbReference type="RuleBase" id="RU363101"/>
    </source>
</evidence>
<dbReference type="GO" id="GO:0017004">
    <property type="term" value="P:cytochrome complex assembly"/>
    <property type="evidence" value="ECO:0007669"/>
    <property type="project" value="UniProtKB-KW"/>
</dbReference>
<feature type="transmembrane region" description="Helical" evidence="12">
    <location>
        <begin position="6"/>
        <end position="29"/>
    </location>
</feature>
<evidence type="ECO:0000313" key="13">
    <source>
        <dbReference type="EMBL" id="TCT11810.1"/>
    </source>
</evidence>
<accession>A0A4R3MDT2</accession>
<comment type="subcellular location">
    <subcellularLocation>
        <location evidence="2 12">Cell inner membrane</location>
        <topology evidence="2 12">Single-pass membrane protein</topology>
    </subcellularLocation>
</comment>
<dbReference type="RefSeq" id="WP_132805720.1">
    <property type="nucleotide sequence ID" value="NZ_SMAK01000003.1"/>
</dbReference>
<keyword evidence="7 12" id="KW-0997">Cell inner membrane</keyword>
<dbReference type="AlphaFoldDB" id="A0A4R3MDT2"/>
<evidence type="ECO:0000256" key="8">
    <source>
        <dbReference type="ARBA" id="ARBA00022692"/>
    </source>
</evidence>
<dbReference type="GO" id="GO:0005886">
    <property type="term" value="C:plasma membrane"/>
    <property type="evidence" value="ECO:0007669"/>
    <property type="project" value="UniProtKB-SubCell"/>
</dbReference>
<evidence type="ECO:0000256" key="2">
    <source>
        <dbReference type="ARBA" id="ARBA00004377"/>
    </source>
</evidence>
<dbReference type="NCBIfam" id="TIGR03141">
    <property type="entry name" value="cytochro_ccmD"/>
    <property type="match status" value="1"/>
</dbReference>
<organism evidence="13 14">
    <name type="scientific">Tepidamorphus gemmatus</name>
    <dbReference type="NCBI Taxonomy" id="747076"/>
    <lineage>
        <taxon>Bacteria</taxon>
        <taxon>Pseudomonadati</taxon>
        <taxon>Pseudomonadota</taxon>
        <taxon>Alphaproteobacteria</taxon>
        <taxon>Hyphomicrobiales</taxon>
        <taxon>Tepidamorphaceae</taxon>
        <taxon>Tepidamorphus</taxon>
    </lineage>
</organism>
<reference evidence="13 14" key="1">
    <citation type="submission" date="2019-03" db="EMBL/GenBank/DDBJ databases">
        <title>Genomic Encyclopedia of Type Strains, Phase IV (KMG-IV): sequencing the most valuable type-strain genomes for metagenomic binning, comparative biology and taxonomic classification.</title>
        <authorList>
            <person name="Goeker M."/>
        </authorList>
    </citation>
    <scope>NUCLEOTIDE SEQUENCE [LARGE SCALE GENOMIC DNA]</scope>
    <source>
        <strain evidence="13 14">DSM 19345</strain>
    </source>
</reference>
<keyword evidence="5 12" id="KW-0813">Transport</keyword>
<name>A0A4R3MDT2_9HYPH</name>
<comment type="caution">
    <text evidence="13">The sequence shown here is derived from an EMBL/GenBank/DDBJ whole genome shotgun (WGS) entry which is preliminary data.</text>
</comment>
<protein>
    <recommendedName>
        <fullName evidence="4 12">Heme exporter protein D</fullName>
    </recommendedName>
</protein>
<evidence type="ECO:0000256" key="5">
    <source>
        <dbReference type="ARBA" id="ARBA00022448"/>
    </source>
</evidence>
<keyword evidence="8 12" id="KW-0812">Transmembrane</keyword>
<comment type="similarity">
    <text evidence="3 12">Belongs to the CcmD/CycX/HelD family.</text>
</comment>
<dbReference type="Pfam" id="PF04995">
    <property type="entry name" value="CcmD"/>
    <property type="match status" value="1"/>
</dbReference>
<keyword evidence="10 12" id="KW-1133">Transmembrane helix</keyword>
<dbReference type="Proteomes" id="UP000295678">
    <property type="component" value="Unassembled WGS sequence"/>
</dbReference>
<keyword evidence="6 12" id="KW-1003">Cell membrane</keyword>
<keyword evidence="11 12" id="KW-0472">Membrane</keyword>